<dbReference type="SUPFAM" id="SSF46600">
    <property type="entry name" value="C-terminal UvrC-binding domain of UvrB"/>
    <property type="match status" value="1"/>
</dbReference>
<keyword evidence="2" id="KW-0234">DNA repair</keyword>
<gene>
    <name evidence="6" type="ordered locus">PHZ_c3506</name>
</gene>
<keyword evidence="1" id="KW-0228">DNA excision</keyword>
<proteinExistence type="predicted"/>
<dbReference type="InterPro" id="IPR001943">
    <property type="entry name" value="UVR_dom"/>
</dbReference>
<dbReference type="KEGG" id="pzu:PHZ_c3506"/>
<evidence type="ECO:0000256" key="4">
    <source>
        <dbReference type="SAM" id="MobiDB-lite"/>
    </source>
</evidence>
<dbReference type="AlphaFoldDB" id="B4RCY3"/>
<name>B4RCY3_PHEZH</name>
<organism evidence="6 7">
    <name type="scientific">Phenylobacterium zucineum (strain HLK1)</name>
    <dbReference type="NCBI Taxonomy" id="450851"/>
    <lineage>
        <taxon>Bacteria</taxon>
        <taxon>Pseudomonadati</taxon>
        <taxon>Pseudomonadota</taxon>
        <taxon>Alphaproteobacteria</taxon>
        <taxon>Caulobacterales</taxon>
        <taxon>Caulobacteraceae</taxon>
        <taxon>Phenylobacterium</taxon>
    </lineage>
</organism>
<dbReference type="GO" id="GO:0006281">
    <property type="term" value="P:DNA repair"/>
    <property type="evidence" value="ECO:0007669"/>
    <property type="project" value="UniProtKB-KW"/>
</dbReference>
<dbReference type="InterPro" id="IPR036876">
    <property type="entry name" value="UVR_dom_sf"/>
</dbReference>
<evidence type="ECO:0000313" key="7">
    <source>
        <dbReference type="Proteomes" id="UP000001868"/>
    </source>
</evidence>
<evidence type="ECO:0000256" key="1">
    <source>
        <dbReference type="ARBA" id="ARBA00022769"/>
    </source>
</evidence>
<dbReference type="GO" id="GO:0004518">
    <property type="term" value="F:nuclease activity"/>
    <property type="evidence" value="ECO:0007669"/>
    <property type="project" value="UniProtKB-KW"/>
</dbReference>
<dbReference type="STRING" id="450851.PHZ_c3506"/>
<dbReference type="Proteomes" id="UP000001868">
    <property type="component" value="Chromosome"/>
</dbReference>
<evidence type="ECO:0000313" key="6">
    <source>
        <dbReference type="EMBL" id="ACG79915.1"/>
    </source>
</evidence>
<evidence type="ECO:0000256" key="2">
    <source>
        <dbReference type="ARBA" id="ARBA00022881"/>
    </source>
</evidence>
<keyword evidence="2" id="KW-0267">Excision nuclease</keyword>
<evidence type="ECO:0000256" key="3">
    <source>
        <dbReference type="ARBA" id="ARBA00023236"/>
    </source>
</evidence>
<sequence length="100" mass="10753">MGSALQRRSLAGCSEVMGAIEDLERRMKAAAEAGDFETAALLRDAIARLKAGESNLVEQSPGRMGLGSSQEAYVRDPTKPLPKKPDLMTKGRRPGGRRRG</sequence>
<dbReference type="PROSITE" id="PS50151">
    <property type="entry name" value="UVR"/>
    <property type="match status" value="1"/>
</dbReference>
<keyword evidence="3" id="KW-0742">SOS response</keyword>
<reference evidence="6 7" key="1">
    <citation type="journal article" date="2008" name="BMC Genomics">
        <title>Complete genome of Phenylobacterium zucineum - a novel facultative intracellular bacterium isolated from human erythroleukemia cell line K562.</title>
        <authorList>
            <person name="Luo Y."/>
            <person name="Xu X."/>
            <person name="Ding Z."/>
            <person name="Liu Z."/>
            <person name="Zhang B."/>
            <person name="Yan Z."/>
            <person name="Sun J."/>
            <person name="Hu S."/>
            <person name="Hu X."/>
        </authorList>
    </citation>
    <scope>NUCLEOTIDE SEQUENCE [LARGE SCALE GENOMIC DNA]</scope>
    <source>
        <strain evidence="6 7">HLK1</strain>
    </source>
</reference>
<feature type="compositionally biased region" description="Basic residues" evidence="4">
    <location>
        <begin position="90"/>
        <end position="100"/>
    </location>
</feature>
<dbReference type="Pfam" id="PF02151">
    <property type="entry name" value="UVR"/>
    <property type="match status" value="1"/>
</dbReference>
<dbReference type="GO" id="GO:0009432">
    <property type="term" value="P:SOS response"/>
    <property type="evidence" value="ECO:0007669"/>
    <property type="project" value="UniProtKB-KW"/>
</dbReference>
<feature type="compositionally biased region" description="Basic and acidic residues" evidence="4">
    <location>
        <begin position="73"/>
        <end position="89"/>
    </location>
</feature>
<feature type="region of interest" description="Disordered" evidence="4">
    <location>
        <begin position="58"/>
        <end position="100"/>
    </location>
</feature>
<dbReference type="Gene3D" id="4.10.860.10">
    <property type="entry name" value="UVR domain"/>
    <property type="match status" value="1"/>
</dbReference>
<feature type="domain" description="UVR" evidence="5">
    <location>
        <begin position="17"/>
        <end position="52"/>
    </location>
</feature>
<protein>
    <recommendedName>
        <fullName evidence="5">UVR domain-containing protein</fullName>
    </recommendedName>
</protein>
<dbReference type="eggNOG" id="COG0556">
    <property type="taxonomic scope" value="Bacteria"/>
</dbReference>
<keyword evidence="3" id="KW-0227">DNA damage</keyword>
<keyword evidence="7" id="KW-1185">Reference proteome</keyword>
<dbReference type="EMBL" id="CP000747">
    <property type="protein sequence ID" value="ACG79915.1"/>
    <property type="molecule type" value="Genomic_DNA"/>
</dbReference>
<dbReference type="OrthoDB" id="7950773at2"/>
<accession>B4RCY3</accession>
<evidence type="ECO:0000259" key="5">
    <source>
        <dbReference type="PROSITE" id="PS50151"/>
    </source>
</evidence>
<dbReference type="HOGENOM" id="CLU_2303306_0_0_5"/>